<name>A0A0A9CIS9_ARUDO</name>
<sequence>MPCRLGREDKLCLDFAGSIRIVGDPLRWRCWRGHGHITVCWWPSSYFADYVLMGDSIPWLVELGGATHTTDRAAPAARAAAPKS</sequence>
<evidence type="ECO:0000313" key="1">
    <source>
        <dbReference type="EMBL" id="JAD73295.1"/>
    </source>
</evidence>
<reference evidence="1" key="1">
    <citation type="submission" date="2014-09" db="EMBL/GenBank/DDBJ databases">
        <authorList>
            <person name="Magalhaes I.L.F."/>
            <person name="Oliveira U."/>
            <person name="Santos F.R."/>
            <person name="Vidigal T.H.D.A."/>
            <person name="Brescovit A.D."/>
            <person name="Santos A.J."/>
        </authorList>
    </citation>
    <scope>NUCLEOTIDE SEQUENCE</scope>
    <source>
        <tissue evidence="1">Shoot tissue taken approximately 20 cm above the soil surface</tissue>
    </source>
</reference>
<reference evidence="1" key="2">
    <citation type="journal article" date="2015" name="Data Brief">
        <title>Shoot transcriptome of the giant reed, Arundo donax.</title>
        <authorList>
            <person name="Barrero R.A."/>
            <person name="Guerrero F.D."/>
            <person name="Moolhuijzen P."/>
            <person name="Goolsby J.A."/>
            <person name="Tidwell J."/>
            <person name="Bellgard S.E."/>
            <person name="Bellgard M.I."/>
        </authorList>
    </citation>
    <scope>NUCLEOTIDE SEQUENCE</scope>
    <source>
        <tissue evidence="1">Shoot tissue taken approximately 20 cm above the soil surface</tissue>
    </source>
</reference>
<dbReference type="AlphaFoldDB" id="A0A0A9CIS9"/>
<proteinExistence type="predicted"/>
<organism evidence="1">
    <name type="scientific">Arundo donax</name>
    <name type="common">Giant reed</name>
    <name type="synonym">Donax arundinaceus</name>
    <dbReference type="NCBI Taxonomy" id="35708"/>
    <lineage>
        <taxon>Eukaryota</taxon>
        <taxon>Viridiplantae</taxon>
        <taxon>Streptophyta</taxon>
        <taxon>Embryophyta</taxon>
        <taxon>Tracheophyta</taxon>
        <taxon>Spermatophyta</taxon>
        <taxon>Magnoliopsida</taxon>
        <taxon>Liliopsida</taxon>
        <taxon>Poales</taxon>
        <taxon>Poaceae</taxon>
        <taxon>PACMAD clade</taxon>
        <taxon>Arundinoideae</taxon>
        <taxon>Arundineae</taxon>
        <taxon>Arundo</taxon>
    </lineage>
</organism>
<protein>
    <submittedName>
        <fullName evidence="1">Uncharacterized protein</fullName>
    </submittedName>
</protein>
<accession>A0A0A9CIS9</accession>
<dbReference type="EMBL" id="GBRH01224600">
    <property type="protein sequence ID" value="JAD73295.1"/>
    <property type="molecule type" value="Transcribed_RNA"/>
</dbReference>